<dbReference type="Pfam" id="PF01909">
    <property type="entry name" value="NTP_transf_2"/>
    <property type="match status" value="1"/>
</dbReference>
<evidence type="ECO:0000256" key="8">
    <source>
        <dbReference type="ARBA" id="ARBA00022842"/>
    </source>
</evidence>
<keyword evidence="2" id="KW-1277">Toxin-antitoxin system</keyword>
<evidence type="ECO:0000256" key="5">
    <source>
        <dbReference type="ARBA" id="ARBA00022723"/>
    </source>
</evidence>
<dbReference type="PANTHER" id="PTHR33571">
    <property type="entry name" value="SSL8005 PROTEIN"/>
    <property type="match status" value="1"/>
</dbReference>
<accession>A0ABN1GT40</accession>
<dbReference type="Proteomes" id="UP001501352">
    <property type="component" value="Unassembled WGS sequence"/>
</dbReference>
<organism evidence="11 12">
    <name type="scientific">Brevundimonas kwangchunensis</name>
    <dbReference type="NCBI Taxonomy" id="322163"/>
    <lineage>
        <taxon>Bacteria</taxon>
        <taxon>Pseudomonadati</taxon>
        <taxon>Pseudomonadota</taxon>
        <taxon>Alphaproteobacteria</taxon>
        <taxon>Caulobacterales</taxon>
        <taxon>Caulobacteraceae</taxon>
        <taxon>Brevundimonas</taxon>
    </lineage>
</organism>
<dbReference type="InterPro" id="IPR052038">
    <property type="entry name" value="Type-VII_TA_antitoxin"/>
</dbReference>
<protein>
    <submittedName>
        <fullName evidence="11">Nucleotidyltransferase family protein</fullName>
    </submittedName>
</protein>
<sequence>MTRDELLTKLRALKPWMAEQGIVNVRLFGSYARDEAGPDSDVDLLVDEAGPQGPWGSSPVEDALTEKLGIKVELVLSQNLTNPYIRHTAERDALVV</sequence>
<keyword evidence="8" id="KW-0460">Magnesium</keyword>
<evidence type="ECO:0000256" key="6">
    <source>
        <dbReference type="ARBA" id="ARBA00022741"/>
    </source>
</evidence>
<evidence type="ECO:0000313" key="12">
    <source>
        <dbReference type="Proteomes" id="UP001501352"/>
    </source>
</evidence>
<keyword evidence="3" id="KW-0808">Transferase</keyword>
<comment type="cofactor">
    <cofactor evidence="1">
        <name>Mg(2+)</name>
        <dbReference type="ChEBI" id="CHEBI:18420"/>
    </cofactor>
</comment>
<proteinExistence type="inferred from homology"/>
<evidence type="ECO:0000259" key="10">
    <source>
        <dbReference type="Pfam" id="PF01909"/>
    </source>
</evidence>
<dbReference type="InterPro" id="IPR043519">
    <property type="entry name" value="NT_sf"/>
</dbReference>
<keyword evidence="6" id="KW-0547">Nucleotide-binding</keyword>
<evidence type="ECO:0000256" key="1">
    <source>
        <dbReference type="ARBA" id="ARBA00001946"/>
    </source>
</evidence>
<dbReference type="SUPFAM" id="SSF81301">
    <property type="entry name" value="Nucleotidyltransferase"/>
    <property type="match status" value="1"/>
</dbReference>
<evidence type="ECO:0000256" key="3">
    <source>
        <dbReference type="ARBA" id="ARBA00022679"/>
    </source>
</evidence>
<reference evidence="11 12" key="1">
    <citation type="journal article" date="2019" name="Int. J. Syst. Evol. Microbiol.">
        <title>The Global Catalogue of Microorganisms (GCM) 10K type strain sequencing project: providing services to taxonomists for standard genome sequencing and annotation.</title>
        <authorList>
            <consortium name="The Broad Institute Genomics Platform"/>
            <consortium name="The Broad Institute Genome Sequencing Center for Infectious Disease"/>
            <person name="Wu L."/>
            <person name="Ma J."/>
        </authorList>
    </citation>
    <scope>NUCLEOTIDE SEQUENCE [LARGE SCALE GENOMIC DNA]</scope>
    <source>
        <strain evidence="11 12">JCM 12928</strain>
    </source>
</reference>
<name>A0ABN1GT40_9CAUL</name>
<comment type="similarity">
    <text evidence="9">Belongs to the MntA antitoxin family.</text>
</comment>
<gene>
    <name evidence="11" type="ORF">GCM10009422_12660</name>
</gene>
<evidence type="ECO:0000256" key="7">
    <source>
        <dbReference type="ARBA" id="ARBA00022840"/>
    </source>
</evidence>
<feature type="domain" description="Polymerase nucleotidyl transferase" evidence="10">
    <location>
        <begin position="15"/>
        <end position="92"/>
    </location>
</feature>
<dbReference type="Gene3D" id="3.30.460.10">
    <property type="entry name" value="Beta Polymerase, domain 2"/>
    <property type="match status" value="1"/>
</dbReference>
<dbReference type="InterPro" id="IPR002934">
    <property type="entry name" value="Polymerase_NTP_transf_dom"/>
</dbReference>
<comment type="caution">
    <text evidence="11">The sequence shown here is derived from an EMBL/GenBank/DDBJ whole genome shotgun (WGS) entry which is preliminary data.</text>
</comment>
<keyword evidence="5" id="KW-0479">Metal-binding</keyword>
<dbReference type="EMBL" id="BAAAGA010000002">
    <property type="protein sequence ID" value="GAA0618728.1"/>
    <property type="molecule type" value="Genomic_DNA"/>
</dbReference>
<evidence type="ECO:0000256" key="4">
    <source>
        <dbReference type="ARBA" id="ARBA00022695"/>
    </source>
</evidence>
<dbReference type="PANTHER" id="PTHR33571:SF14">
    <property type="entry name" value="PROTEIN ADENYLYLTRANSFERASE MJ0435-RELATED"/>
    <property type="match status" value="1"/>
</dbReference>
<evidence type="ECO:0000313" key="11">
    <source>
        <dbReference type="EMBL" id="GAA0618728.1"/>
    </source>
</evidence>
<keyword evidence="4" id="KW-0548">Nucleotidyltransferase</keyword>
<evidence type="ECO:0000256" key="2">
    <source>
        <dbReference type="ARBA" id="ARBA00022649"/>
    </source>
</evidence>
<evidence type="ECO:0000256" key="9">
    <source>
        <dbReference type="ARBA" id="ARBA00038276"/>
    </source>
</evidence>
<dbReference type="RefSeq" id="WP_343791828.1">
    <property type="nucleotide sequence ID" value="NZ_BAAAGA010000002.1"/>
</dbReference>
<dbReference type="CDD" id="cd05403">
    <property type="entry name" value="NT_KNTase_like"/>
    <property type="match status" value="1"/>
</dbReference>
<keyword evidence="7" id="KW-0067">ATP-binding</keyword>
<keyword evidence="12" id="KW-1185">Reference proteome</keyword>